<dbReference type="AlphaFoldDB" id="A0A5N6TFR9"/>
<dbReference type="OrthoDB" id="4757095at2759"/>
<evidence type="ECO:0000256" key="1">
    <source>
        <dbReference type="SAM" id="MobiDB-lite"/>
    </source>
</evidence>
<organism evidence="3 4">
    <name type="scientific">Aspergillus avenaceus</name>
    <dbReference type="NCBI Taxonomy" id="36643"/>
    <lineage>
        <taxon>Eukaryota</taxon>
        <taxon>Fungi</taxon>
        <taxon>Dikarya</taxon>
        <taxon>Ascomycota</taxon>
        <taxon>Pezizomycotina</taxon>
        <taxon>Eurotiomycetes</taxon>
        <taxon>Eurotiomycetidae</taxon>
        <taxon>Eurotiales</taxon>
        <taxon>Aspergillaceae</taxon>
        <taxon>Aspergillus</taxon>
        <taxon>Aspergillus subgen. Circumdati</taxon>
    </lineage>
</organism>
<reference evidence="3 4" key="1">
    <citation type="submission" date="2019-04" db="EMBL/GenBank/DDBJ databases">
        <title>Friends and foes A comparative genomics study of 23 Aspergillus species from section Flavi.</title>
        <authorList>
            <consortium name="DOE Joint Genome Institute"/>
            <person name="Kjaerbolling I."/>
            <person name="Vesth T."/>
            <person name="Frisvad J.C."/>
            <person name="Nybo J.L."/>
            <person name="Theobald S."/>
            <person name="Kildgaard S."/>
            <person name="Isbrandt T."/>
            <person name="Kuo A."/>
            <person name="Sato A."/>
            <person name="Lyhne E.K."/>
            <person name="Kogle M.E."/>
            <person name="Wiebenga A."/>
            <person name="Kun R.S."/>
            <person name="Lubbers R.J."/>
            <person name="Makela M.R."/>
            <person name="Barry K."/>
            <person name="Chovatia M."/>
            <person name="Clum A."/>
            <person name="Daum C."/>
            <person name="Haridas S."/>
            <person name="He G."/>
            <person name="LaButti K."/>
            <person name="Lipzen A."/>
            <person name="Mondo S."/>
            <person name="Riley R."/>
            <person name="Salamov A."/>
            <person name="Simmons B.A."/>
            <person name="Magnuson J.K."/>
            <person name="Henrissat B."/>
            <person name="Mortensen U.H."/>
            <person name="Larsen T.O."/>
            <person name="Devries R.P."/>
            <person name="Grigoriev I.V."/>
            <person name="Machida M."/>
            <person name="Baker S.E."/>
            <person name="Andersen M.R."/>
        </authorList>
    </citation>
    <scope>NUCLEOTIDE SEQUENCE [LARGE SCALE GENOMIC DNA]</scope>
    <source>
        <strain evidence="3 4">IBT 18842</strain>
    </source>
</reference>
<feature type="region of interest" description="Disordered" evidence="1">
    <location>
        <begin position="53"/>
        <end position="82"/>
    </location>
</feature>
<sequence length="275" mass="32590">MPLMYRCKSLKARSKASGLLRLPAELRWQIYQYLFVPCRVEIVRTKNKSDDARKPAHWRLKHQRMRPREPNSQKPLASRNRRDKWPSPMINLVFSCRTIYCETVLLLYSTTQFVFNSTNTVKRFLKTTTADAQSVVHHVELNHTMYNEPHLMEFREYKIRSDIAWYDACDQMAASFSTLKVLHIKLAINDWPIRLELGELWSMPLLQFAHYDGGLDYTGVQLQMKMFKDEKLRAVSRALEKKIMNPKKFQIREDEEMAWELMKSVKATKALRVIF</sequence>
<evidence type="ECO:0000313" key="3">
    <source>
        <dbReference type="EMBL" id="KAE8145214.1"/>
    </source>
</evidence>
<feature type="domain" description="DUF7730" evidence="2">
    <location>
        <begin position="15"/>
        <end position="187"/>
    </location>
</feature>
<dbReference type="EMBL" id="ML742371">
    <property type="protein sequence ID" value="KAE8145214.1"/>
    <property type="molecule type" value="Genomic_DNA"/>
</dbReference>
<proteinExistence type="predicted"/>
<dbReference type="Pfam" id="PF24864">
    <property type="entry name" value="DUF7730"/>
    <property type="match status" value="1"/>
</dbReference>
<evidence type="ECO:0000259" key="2">
    <source>
        <dbReference type="Pfam" id="PF24864"/>
    </source>
</evidence>
<dbReference type="Proteomes" id="UP000325780">
    <property type="component" value="Unassembled WGS sequence"/>
</dbReference>
<feature type="compositionally biased region" description="Basic residues" evidence="1">
    <location>
        <begin position="55"/>
        <end position="65"/>
    </location>
</feature>
<gene>
    <name evidence="3" type="ORF">BDV25DRAFT_170685</name>
</gene>
<dbReference type="PANTHER" id="PTHR38790:SF8">
    <property type="entry name" value="F-BOX DOMAIN-CONTAINING PROTEIN"/>
    <property type="match status" value="1"/>
</dbReference>
<keyword evidence="4" id="KW-1185">Reference proteome</keyword>
<dbReference type="InterPro" id="IPR056632">
    <property type="entry name" value="DUF7730"/>
</dbReference>
<dbReference type="PANTHER" id="PTHR38790">
    <property type="entry name" value="2EXR DOMAIN-CONTAINING PROTEIN-RELATED"/>
    <property type="match status" value="1"/>
</dbReference>
<name>A0A5N6TFR9_ASPAV</name>
<protein>
    <recommendedName>
        <fullName evidence="2">DUF7730 domain-containing protein</fullName>
    </recommendedName>
</protein>
<accession>A0A5N6TFR9</accession>
<evidence type="ECO:0000313" key="4">
    <source>
        <dbReference type="Proteomes" id="UP000325780"/>
    </source>
</evidence>